<evidence type="ECO:0000313" key="2">
    <source>
        <dbReference type="EMBL" id="RKU48569.1"/>
    </source>
</evidence>
<proteinExistence type="predicted"/>
<keyword evidence="1" id="KW-0812">Transmembrane</keyword>
<protein>
    <submittedName>
        <fullName evidence="2">Uncharacterized protein</fullName>
    </submittedName>
</protein>
<evidence type="ECO:0000256" key="1">
    <source>
        <dbReference type="SAM" id="Phobius"/>
    </source>
</evidence>
<gene>
    <name evidence="2" type="ORF">DL546_008174</name>
</gene>
<dbReference type="EMBL" id="QVQW01000004">
    <property type="protein sequence ID" value="RKU48569.1"/>
    <property type="molecule type" value="Genomic_DNA"/>
</dbReference>
<keyword evidence="1" id="KW-1133">Transmembrane helix</keyword>
<name>A0A420YL03_9PEZI</name>
<feature type="transmembrane region" description="Helical" evidence="1">
    <location>
        <begin position="76"/>
        <end position="95"/>
    </location>
</feature>
<evidence type="ECO:0000313" key="3">
    <source>
        <dbReference type="Proteomes" id="UP000275385"/>
    </source>
</evidence>
<dbReference type="Proteomes" id="UP000275385">
    <property type="component" value="Unassembled WGS sequence"/>
</dbReference>
<organism evidence="2 3">
    <name type="scientific">Coniochaeta pulveracea</name>
    <dbReference type="NCBI Taxonomy" id="177199"/>
    <lineage>
        <taxon>Eukaryota</taxon>
        <taxon>Fungi</taxon>
        <taxon>Dikarya</taxon>
        <taxon>Ascomycota</taxon>
        <taxon>Pezizomycotina</taxon>
        <taxon>Sordariomycetes</taxon>
        <taxon>Sordariomycetidae</taxon>
        <taxon>Coniochaetales</taxon>
        <taxon>Coniochaetaceae</taxon>
        <taxon>Coniochaeta</taxon>
    </lineage>
</organism>
<dbReference type="OrthoDB" id="5137762at2759"/>
<reference evidence="2 3" key="1">
    <citation type="submission" date="2018-08" db="EMBL/GenBank/DDBJ databases">
        <title>Draft genome of the lignicolous fungus Coniochaeta pulveracea.</title>
        <authorList>
            <person name="Borstlap C.J."/>
            <person name="De Witt R.N."/>
            <person name="Botha A."/>
            <person name="Volschenk H."/>
        </authorList>
    </citation>
    <scope>NUCLEOTIDE SEQUENCE [LARGE SCALE GENOMIC DNA]</scope>
    <source>
        <strain evidence="2 3">CAB683</strain>
    </source>
</reference>
<dbReference type="AlphaFoldDB" id="A0A420YL03"/>
<feature type="transmembrane region" description="Helical" evidence="1">
    <location>
        <begin position="107"/>
        <end position="125"/>
    </location>
</feature>
<sequence>MGNACGELLAEFIGQVVVRSIITAVILLVDKYIVQRRDAVIRGGRQAQNRLRMPECLRVFTETDPGMSDEAIRDSAYLIVFCCFLTVFASLVALVKETVLDKFVLGFGVVGPACVLSLLWLGLILSKRRRERTQTYTGKEGNDTPRTTTEGGERDLGIRYVWTAIWV</sequence>
<accession>A0A420YL03</accession>
<comment type="caution">
    <text evidence="2">The sequence shown here is derived from an EMBL/GenBank/DDBJ whole genome shotgun (WGS) entry which is preliminary data.</text>
</comment>
<feature type="transmembrane region" description="Helical" evidence="1">
    <location>
        <begin position="12"/>
        <end position="29"/>
    </location>
</feature>
<keyword evidence="3" id="KW-1185">Reference proteome</keyword>
<keyword evidence="1" id="KW-0472">Membrane</keyword>